<dbReference type="Proteomes" id="UP000745577">
    <property type="component" value="Unassembled WGS sequence"/>
</dbReference>
<dbReference type="AlphaFoldDB" id="A0A955I982"/>
<gene>
    <name evidence="2" type="ORF">KC675_02975</name>
</gene>
<evidence type="ECO:0000313" key="3">
    <source>
        <dbReference type="Proteomes" id="UP000745577"/>
    </source>
</evidence>
<organism evidence="2 3">
    <name type="scientific">Candidatus Dojkabacteria bacterium</name>
    <dbReference type="NCBI Taxonomy" id="2099670"/>
    <lineage>
        <taxon>Bacteria</taxon>
        <taxon>Candidatus Dojkabacteria</taxon>
    </lineage>
</organism>
<reference evidence="2" key="2">
    <citation type="journal article" date="2021" name="Microbiome">
        <title>Successional dynamics and alternative stable states in a saline activated sludge microbial community over 9 years.</title>
        <authorList>
            <person name="Wang Y."/>
            <person name="Ye J."/>
            <person name="Ju F."/>
            <person name="Liu L."/>
            <person name="Boyd J.A."/>
            <person name="Deng Y."/>
            <person name="Parks D.H."/>
            <person name="Jiang X."/>
            <person name="Yin X."/>
            <person name="Woodcroft B.J."/>
            <person name="Tyson G.W."/>
            <person name="Hugenholtz P."/>
            <person name="Polz M.F."/>
            <person name="Zhang T."/>
        </authorList>
    </citation>
    <scope>NUCLEOTIDE SEQUENCE</scope>
    <source>
        <strain evidence="2">HKST-UBA15</strain>
    </source>
</reference>
<name>A0A955I982_9BACT</name>
<proteinExistence type="predicted"/>
<reference evidence="2" key="1">
    <citation type="submission" date="2020-04" db="EMBL/GenBank/DDBJ databases">
        <authorList>
            <person name="Zhang T."/>
        </authorList>
    </citation>
    <scope>NUCLEOTIDE SEQUENCE</scope>
    <source>
        <strain evidence="2">HKST-UBA15</strain>
    </source>
</reference>
<feature type="compositionally biased region" description="Acidic residues" evidence="1">
    <location>
        <begin position="36"/>
        <end position="58"/>
    </location>
</feature>
<accession>A0A955I982</accession>
<evidence type="ECO:0000313" key="2">
    <source>
        <dbReference type="EMBL" id="MCA9380121.1"/>
    </source>
</evidence>
<dbReference type="EMBL" id="JAGQLL010000031">
    <property type="protein sequence ID" value="MCA9380121.1"/>
    <property type="molecule type" value="Genomic_DNA"/>
</dbReference>
<evidence type="ECO:0000256" key="1">
    <source>
        <dbReference type="SAM" id="MobiDB-lite"/>
    </source>
</evidence>
<feature type="region of interest" description="Disordered" evidence="1">
    <location>
        <begin position="33"/>
        <end position="58"/>
    </location>
</feature>
<sequence>MGLKDLLVKLGVLKAGGKVGTYTNAEERTDVMGVNEEVDVDDDNDYDSDTDSGSDSDD</sequence>
<protein>
    <submittedName>
        <fullName evidence="2">Uncharacterized protein</fullName>
    </submittedName>
</protein>
<comment type="caution">
    <text evidence="2">The sequence shown here is derived from an EMBL/GenBank/DDBJ whole genome shotgun (WGS) entry which is preliminary data.</text>
</comment>